<organism evidence="3 4">
    <name type="scientific">Saccharothrix longispora</name>
    <dbReference type="NCBI Taxonomy" id="33920"/>
    <lineage>
        <taxon>Bacteria</taxon>
        <taxon>Bacillati</taxon>
        <taxon>Actinomycetota</taxon>
        <taxon>Actinomycetes</taxon>
        <taxon>Pseudonocardiales</taxon>
        <taxon>Pseudonocardiaceae</taxon>
        <taxon>Saccharothrix</taxon>
    </lineage>
</organism>
<feature type="compositionally biased region" description="Pro residues" evidence="1">
    <location>
        <begin position="141"/>
        <end position="152"/>
    </location>
</feature>
<feature type="transmembrane region" description="Helical" evidence="2">
    <location>
        <begin position="33"/>
        <end position="51"/>
    </location>
</feature>
<dbReference type="RefSeq" id="WP_310302207.1">
    <property type="nucleotide sequence ID" value="NZ_BAAAXB010000001.1"/>
</dbReference>
<keyword evidence="2" id="KW-1133">Transmembrane helix</keyword>
<feature type="region of interest" description="Disordered" evidence="1">
    <location>
        <begin position="133"/>
        <end position="152"/>
    </location>
</feature>
<proteinExistence type="predicted"/>
<protein>
    <recommendedName>
        <fullName evidence="5">SMODS and SLOG-associating 2TM effector domain-containing protein</fullName>
    </recommendedName>
</protein>
<dbReference type="Proteomes" id="UP001268819">
    <property type="component" value="Unassembled WGS sequence"/>
</dbReference>
<evidence type="ECO:0000313" key="3">
    <source>
        <dbReference type="EMBL" id="MDR6591703.1"/>
    </source>
</evidence>
<name>A0ABU1PNB2_9PSEU</name>
<evidence type="ECO:0000256" key="1">
    <source>
        <dbReference type="SAM" id="MobiDB-lite"/>
    </source>
</evidence>
<keyword evidence="4" id="KW-1185">Reference proteome</keyword>
<sequence>MGDVEELVQELDDRMLRDCRRLSLWRVVHRSTGMAYTVVLILVPAVLAVGFTSSETVLGKVLLLAAAVVGGLNVTFKPYLHSRKRRNDVNAVRLMRDEFRAEVAAGGDVLATYRRYSAAYAAEFEKRGGELLDGTLGVEQPAPPPGSPPERS</sequence>
<dbReference type="EMBL" id="JAVDSG010000001">
    <property type="protein sequence ID" value="MDR6591703.1"/>
    <property type="molecule type" value="Genomic_DNA"/>
</dbReference>
<evidence type="ECO:0000256" key="2">
    <source>
        <dbReference type="SAM" id="Phobius"/>
    </source>
</evidence>
<keyword evidence="2" id="KW-0472">Membrane</keyword>
<keyword evidence="2" id="KW-0812">Transmembrane</keyword>
<evidence type="ECO:0000313" key="4">
    <source>
        <dbReference type="Proteomes" id="UP001268819"/>
    </source>
</evidence>
<feature type="transmembrane region" description="Helical" evidence="2">
    <location>
        <begin position="57"/>
        <end position="76"/>
    </location>
</feature>
<gene>
    <name evidence="3" type="ORF">J2S66_000087</name>
</gene>
<accession>A0ABU1PNB2</accession>
<comment type="caution">
    <text evidence="3">The sequence shown here is derived from an EMBL/GenBank/DDBJ whole genome shotgun (WGS) entry which is preliminary data.</text>
</comment>
<reference evidence="3 4" key="1">
    <citation type="submission" date="2023-07" db="EMBL/GenBank/DDBJ databases">
        <title>Sequencing the genomes of 1000 actinobacteria strains.</title>
        <authorList>
            <person name="Klenk H.-P."/>
        </authorList>
    </citation>
    <scope>NUCLEOTIDE SEQUENCE [LARGE SCALE GENOMIC DNA]</scope>
    <source>
        <strain evidence="3 4">DSM 43749</strain>
    </source>
</reference>
<evidence type="ECO:0008006" key="5">
    <source>
        <dbReference type="Google" id="ProtNLM"/>
    </source>
</evidence>